<sequence length="130" mass="14046">MVGPHADESGLRGEAALVSYLLVKTPLENWTKTQSELLGTVELDVDWGVPVEDMRQELRRALEAVELWDGRVCVLQVTDAVNSFVRVRALAQAAEYGGMSNRGGHDADARVFGEGVDGEERGKAFGGSNS</sequence>
<dbReference type="EMBL" id="PVTF01000010">
    <property type="protein sequence ID" value="PRY37224.1"/>
    <property type="molecule type" value="Genomic_DNA"/>
</dbReference>
<reference evidence="1 2" key="1">
    <citation type="submission" date="2018-03" db="EMBL/GenBank/DDBJ databases">
        <title>Genomic Encyclopedia of Archaeal and Bacterial Type Strains, Phase II (KMG-II): from individual species to whole genera.</title>
        <authorList>
            <person name="Goeker M."/>
        </authorList>
    </citation>
    <scope>NUCLEOTIDE SEQUENCE [LARGE SCALE GENOMIC DNA]</scope>
    <source>
        <strain evidence="1 2">DSM 44720</strain>
    </source>
</reference>
<evidence type="ECO:0000313" key="2">
    <source>
        <dbReference type="Proteomes" id="UP000239494"/>
    </source>
</evidence>
<gene>
    <name evidence="1" type="ORF">CLV43_11035</name>
</gene>
<proteinExistence type="predicted"/>
<dbReference type="AlphaFoldDB" id="A0A2T0SUY1"/>
<evidence type="ECO:0000313" key="1">
    <source>
        <dbReference type="EMBL" id="PRY37224.1"/>
    </source>
</evidence>
<organism evidence="1 2">
    <name type="scientific">Umezawaea tangerina</name>
    <dbReference type="NCBI Taxonomy" id="84725"/>
    <lineage>
        <taxon>Bacteria</taxon>
        <taxon>Bacillati</taxon>
        <taxon>Actinomycetota</taxon>
        <taxon>Actinomycetes</taxon>
        <taxon>Pseudonocardiales</taxon>
        <taxon>Pseudonocardiaceae</taxon>
        <taxon>Umezawaea</taxon>
    </lineage>
</organism>
<keyword evidence="2" id="KW-1185">Reference proteome</keyword>
<comment type="caution">
    <text evidence="1">The sequence shown here is derived from an EMBL/GenBank/DDBJ whole genome shotgun (WGS) entry which is preliminary data.</text>
</comment>
<dbReference type="Proteomes" id="UP000239494">
    <property type="component" value="Unassembled WGS sequence"/>
</dbReference>
<name>A0A2T0SUY1_9PSEU</name>
<accession>A0A2T0SUY1</accession>
<protein>
    <submittedName>
        <fullName evidence="1">Uncharacterized protein</fullName>
    </submittedName>
</protein>